<feature type="transmembrane region" description="Helical" evidence="7">
    <location>
        <begin position="148"/>
        <end position="169"/>
    </location>
</feature>
<feature type="binding site" evidence="9">
    <location>
        <position position="233"/>
    </location>
    <ligand>
        <name>Mg(2+)</name>
        <dbReference type="ChEBI" id="CHEBI:18420"/>
    </ligand>
</feature>
<keyword evidence="7" id="KW-1003">Cell membrane</keyword>
<keyword evidence="5 7" id="KW-1133">Transmembrane helix</keyword>
<dbReference type="GO" id="GO:0051992">
    <property type="term" value="F:UDP-N-acetylmuramoyl-L-alanyl-D-glutamyl-meso-2,6-diaminopimelyl-D-alanyl-D-alanine:undecaprenyl-phosphate transferase activity"/>
    <property type="evidence" value="ECO:0007669"/>
    <property type="project" value="RHEA"/>
</dbReference>
<evidence type="ECO:0000313" key="11">
    <source>
        <dbReference type="Proteomes" id="UP000295325"/>
    </source>
</evidence>
<keyword evidence="4 7" id="KW-0812">Transmembrane</keyword>
<dbReference type="Pfam" id="PF10555">
    <property type="entry name" value="MraY_sig1"/>
    <property type="match status" value="1"/>
</dbReference>
<feature type="transmembrane region" description="Helical" evidence="7">
    <location>
        <begin position="48"/>
        <end position="69"/>
    </location>
</feature>
<feature type="binding site" evidence="9">
    <location>
        <position position="168"/>
    </location>
    <ligand>
        <name>Mg(2+)</name>
        <dbReference type="ChEBI" id="CHEBI:18420"/>
    </ligand>
</feature>
<comment type="subcellular location">
    <subcellularLocation>
        <location evidence="7">Cell membrane</location>
        <topology evidence="7">Multi-pass membrane protein</topology>
    </subcellularLocation>
    <subcellularLocation>
        <location evidence="1">Membrane</location>
        <topology evidence="1">Multi-pass membrane protein</topology>
    </subcellularLocation>
</comment>
<evidence type="ECO:0000313" key="10">
    <source>
        <dbReference type="EMBL" id="TDT61860.1"/>
    </source>
</evidence>
<dbReference type="GO" id="GO:0046872">
    <property type="term" value="F:metal ion binding"/>
    <property type="evidence" value="ECO:0007669"/>
    <property type="project" value="UniProtKB-KW"/>
</dbReference>
<name>A0A4R7KUP9_9CLOT</name>
<feature type="transmembrane region" description="Helical" evidence="7">
    <location>
        <begin position="229"/>
        <end position="249"/>
    </location>
</feature>
<comment type="pathway">
    <text evidence="7">Cell wall biogenesis; peptidoglycan biosynthesis.</text>
</comment>
<evidence type="ECO:0000256" key="2">
    <source>
        <dbReference type="ARBA" id="ARBA00005583"/>
    </source>
</evidence>
<accession>A0A4R7KUP9</accession>
<dbReference type="GO" id="GO:0071555">
    <property type="term" value="P:cell wall organization"/>
    <property type="evidence" value="ECO:0007669"/>
    <property type="project" value="UniProtKB-KW"/>
</dbReference>
<dbReference type="PROSITE" id="PS01347">
    <property type="entry name" value="MRAY_1"/>
    <property type="match status" value="1"/>
</dbReference>
<keyword evidence="7" id="KW-0133">Cell shape</keyword>
<dbReference type="PANTHER" id="PTHR22926">
    <property type="entry name" value="PHOSPHO-N-ACETYLMURAMOYL-PENTAPEPTIDE-TRANSFERASE"/>
    <property type="match status" value="1"/>
</dbReference>
<evidence type="ECO:0000256" key="7">
    <source>
        <dbReference type="HAMAP-Rule" id="MF_00038"/>
    </source>
</evidence>
<keyword evidence="7 9" id="KW-0460">Magnesium</keyword>
<keyword evidence="7" id="KW-0573">Peptidoglycan synthesis</keyword>
<reference evidence="10 11" key="1">
    <citation type="submission" date="2019-03" db="EMBL/GenBank/DDBJ databases">
        <title>Genomic Encyclopedia of Type Strains, Phase IV (KMG-IV): sequencing the most valuable type-strain genomes for metagenomic binning, comparative biology and taxonomic classification.</title>
        <authorList>
            <person name="Goeker M."/>
        </authorList>
    </citation>
    <scope>NUCLEOTIDE SEQUENCE [LARGE SCALE GENOMIC DNA]</scope>
    <source>
        <strain evidence="10 11">DSM 24455</strain>
    </source>
</reference>
<dbReference type="InterPro" id="IPR000715">
    <property type="entry name" value="Glycosyl_transferase_4"/>
</dbReference>
<evidence type="ECO:0000256" key="5">
    <source>
        <dbReference type="ARBA" id="ARBA00022989"/>
    </source>
</evidence>
<dbReference type="Proteomes" id="UP000295325">
    <property type="component" value="Unassembled WGS sequence"/>
</dbReference>
<comment type="similarity">
    <text evidence="2 7">Belongs to the glycosyltransferase 4 family. MraY subfamily.</text>
</comment>
<keyword evidence="6 7" id="KW-0472">Membrane</keyword>
<dbReference type="NCBIfam" id="TIGR00445">
    <property type="entry name" value="mraY"/>
    <property type="match status" value="1"/>
</dbReference>
<dbReference type="EC" id="2.7.8.13" evidence="7 8"/>
<dbReference type="GO" id="GO:0005886">
    <property type="term" value="C:plasma membrane"/>
    <property type="evidence" value="ECO:0007669"/>
    <property type="project" value="UniProtKB-SubCell"/>
</dbReference>
<comment type="catalytic activity">
    <reaction evidence="7">
        <text>UDP-N-acetyl-alpha-D-muramoyl-L-alanyl-gamma-D-glutamyl-meso-2,6-diaminopimeloyl-D-alanyl-D-alanine + di-trans,octa-cis-undecaprenyl phosphate = di-trans,octa-cis-undecaprenyl diphospho-N-acetyl-alpha-D-muramoyl-L-alanyl-D-glutamyl-meso-2,6-diaminopimeloyl-D-alanyl-D-alanine + UMP</text>
        <dbReference type="Rhea" id="RHEA:28386"/>
        <dbReference type="ChEBI" id="CHEBI:57865"/>
        <dbReference type="ChEBI" id="CHEBI:60392"/>
        <dbReference type="ChEBI" id="CHEBI:61386"/>
        <dbReference type="ChEBI" id="CHEBI:61387"/>
        <dbReference type="EC" id="2.7.8.13"/>
    </reaction>
</comment>
<feature type="transmembrane region" description="Helical" evidence="7">
    <location>
        <begin position="176"/>
        <end position="196"/>
    </location>
</feature>
<dbReference type="CDD" id="cd06852">
    <property type="entry name" value="GT_MraY"/>
    <property type="match status" value="1"/>
</dbReference>
<keyword evidence="11" id="KW-1185">Reference proteome</keyword>
<comment type="caution">
    <text evidence="10">The sequence shown here is derived from an EMBL/GenBank/DDBJ whole genome shotgun (WGS) entry which is preliminary data.</text>
</comment>
<feature type="transmembrane region" description="Helical" evidence="7">
    <location>
        <begin position="109"/>
        <end position="128"/>
    </location>
</feature>
<feature type="transmembrane region" description="Helical" evidence="7">
    <location>
        <begin position="304"/>
        <end position="323"/>
    </location>
</feature>
<dbReference type="GO" id="GO:0009252">
    <property type="term" value="P:peptidoglycan biosynthetic process"/>
    <property type="evidence" value="ECO:0007669"/>
    <property type="project" value="UniProtKB-UniRule"/>
</dbReference>
<evidence type="ECO:0000256" key="9">
    <source>
        <dbReference type="PIRSR" id="PIRSR600715-1"/>
    </source>
</evidence>
<keyword evidence="7" id="KW-0961">Cell wall biogenesis/degradation</keyword>
<dbReference type="GO" id="GO:0008360">
    <property type="term" value="P:regulation of cell shape"/>
    <property type="evidence" value="ECO:0007669"/>
    <property type="project" value="UniProtKB-KW"/>
</dbReference>
<sequence>MMEITILATVCAFLVVIFLGPITIPTLKRFKFGQSIREEGPQSHMKKAGTPTMGGIMFIIAIVVTTMVVSRKMTGTLWVVLLTTAGYGVIGLLDDGLKIVRRRNLGLRAYQKLIGQITFAFILAYFAYNSKDIGSTIHIPFTDVYFDLGIWYIPFIIFFIVGTTNAVNLTDGLDGLASSITLIVGVFFAVVTYLIGTDNESIGSLSIFCGALVGSLLGFLKYNSYPAQVFMGDTGSLALGGAISAIAVLLKMPLIVVIVGGIYVMETLSVIIQVTSFKLTGKRVFKMSPLHHHFEQIGWHETKVVAWFSILTAIFCLIGFLAISF</sequence>
<keyword evidence="3 7" id="KW-0808">Transferase</keyword>
<evidence type="ECO:0000256" key="8">
    <source>
        <dbReference type="NCBIfam" id="TIGR00445"/>
    </source>
</evidence>
<keyword evidence="7" id="KW-0132">Cell division</keyword>
<evidence type="ECO:0000256" key="6">
    <source>
        <dbReference type="ARBA" id="ARBA00023136"/>
    </source>
</evidence>
<dbReference type="PROSITE" id="PS01348">
    <property type="entry name" value="MRAY_2"/>
    <property type="match status" value="1"/>
</dbReference>
<evidence type="ECO:0000256" key="1">
    <source>
        <dbReference type="ARBA" id="ARBA00004141"/>
    </source>
</evidence>
<dbReference type="InterPro" id="IPR018480">
    <property type="entry name" value="PNAcMuramoyl-5peptid_Trfase_CS"/>
</dbReference>
<proteinExistence type="inferred from homology"/>
<feature type="transmembrane region" description="Helical" evidence="7">
    <location>
        <begin position="75"/>
        <end position="97"/>
    </location>
</feature>
<dbReference type="EMBL" id="SOAZ01000005">
    <property type="protein sequence ID" value="TDT61860.1"/>
    <property type="molecule type" value="Genomic_DNA"/>
</dbReference>
<evidence type="ECO:0000256" key="4">
    <source>
        <dbReference type="ARBA" id="ARBA00022692"/>
    </source>
</evidence>
<dbReference type="GO" id="GO:0051301">
    <property type="term" value="P:cell division"/>
    <property type="evidence" value="ECO:0007669"/>
    <property type="project" value="UniProtKB-KW"/>
</dbReference>
<dbReference type="Pfam" id="PF00953">
    <property type="entry name" value="Glycos_transf_4"/>
    <property type="match status" value="1"/>
</dbReference>
<comment type="function">
    <text evidence="7">Catalyzes the initial step of the lipid cycle reactions in the biosynthesis of the cell wall peptidoglycan: transfers peptidoglycan precursor phospho-MurNAc-pentapeptide from UDP-MurNAc-pentapeptide onto the lipid carrier undecaprenyl phosphate, yielding undecaprenyl-pyrophosphoryl-MurNAc-pentapeptide, known as lipid I.</text>
</comment>
<evidence type="ECO:0000256" key="3">
    <source>
        <dbReference type="ARBA" id="ARBA00022679"/>
    </source>
</evidence>
<comment type="cofactor">
    <cofactor evidence="7 9">
        <name>Mg(2+)</name>
        <dbReference type="ChEBI" id="CHEBI:18420"/>
    </cofactor>
</comment>
<dbReference type="UniPathway" id="UPA00219"/>
<dbReference type="GO" id="GO:0008963">
    <property type="term" value="F:phospho-N-acetylmuramoyl-pentapeptide-transferase activity"/>
    <property type="evidence" value="ECO:0007669"/>
    <property type="project" value="UniProtKB-UniRule"/>
</dbReference>
<keyword evidence="7" id="KW-0131">Cell cycle</keyword>
<keyword evidence="7 9" id="KW-0479">Metal-binding</keyword>
<feature type="transmembrane region" description="Helical" evidence="7">
    <location>
        <begin position="6"/>
        <end position="27"/>
    </location>
</feature>
<dbReference type="AlphaFoldDB" id="A0A4R7KUP9"/>
<dbReference type="PANTHER" id="PTHR22926:SF5">
    <property type="entry name" value="PHOSPHO-N-ACETYLMURAMOYL-PENTAPEPTIDE-TRANSFERASE HOMOLOG"/>
    <property type="match status" value="1"/>
</dbReference>
<feature type="transmembrane region" description="Helical" evidence="7">
    <location>
        <begin position="255"/>
        <end position="277"/>
    </location>
</feature>
<gene>
    <name evidence="7" type="primary">mraY</name>
    <name evidence="10" type="ORF">EDD71_10538</name>
</gene>
<organism evidence="10 11">
    <name type="scientific">Fonticella tunisiensis</name>
    <dbReference type="NCBI Taxonomy" id="1096341"/>
    <lineage>
        <taxon>Bacteria</taxon>
        <taxon>Bacillati</taxon>
        <taxon>Bacillota</taxon>
        <taxon>Clostridia</taxon>
        <taxon>Eubacteriales</taxon>
        <taxon>Clostridiaceae</taxon>
        <taxon>Fonticella</taxon>
    </lineage>
</organism>
<dbReference type="HAMAP" id="MF_00038">
    <property type="entry name" value="MraY"/>
    <property type="match status" value="1"/>
</dbReference>
<protein>
    <recommendedName>
        <fullName evidence="7 8">Phospho-N-acetylmuramoyl-pentapeptide-transferase</fullName>
        <ecNumber evidence="7 8">2.7.8.13</ecNumber>
    </recommendedName>
    <alternativeName>
        <fullName evidence="7">UDP-MurNAc-pentapeptide phosphotransferase</fullName>
    </alternativeName>
</protein>
<dbReference type="InterPro" id="IPR003524">
    <property type="entry name" value="PNAcMuramoyl-5peptid_Trfase"/>
</dbReference>
<feature type="transmembrane region" description="Helical" evidence="7">
    <location>
        <begin position="202"/>
        <end position="222"/>
    </location>
</feature>